<evidence type="ECO:0000313" key="5">
    <source>
        <dbReference type="EMBL" id="KAK4128858.1"/>
    </source>
</evidence>
<feature type="domain" description="3-beta hydroxysteroid dehydrogenase/isomerase" evidence="4">
    <location>
        <begin position="71"/>
        <end position="356"/>
    </location>
</feature>
<dbReference type="GO" id="GO:0000252">
    <property type="term" value="F:3-beta-hydroxysteroid dehydrogenase [NAD(P)+]/C4-decarboxylase activity"/>
    <property type="evidence" value="ECO:0007669"/>
    <property type="project" value="TreeGrafter"/>
</dbReference>
<dbReference type="GeneID" id="87831064"/>
<dbReference type="GO" id="GO:0005783">
    <property type="term" value="C:endoplasmic reticulum"/>
    <property type="evidence" value="ECO:0007669"/>
    <property type="project" value="TreeGrafter"/>
</dbReference>
<accession>A0AAN6Z8T8</accession>
<comment type="caution">
    <text evidence="5">The sequence shown here is derived from an EMBL/GenBank/DDBJ whole genome shotgun (WGS) entry which is preliminary data.</text>
</comment>
<feature type="signal peptide" evidence="3">
    <location>
        <begin position="1"/>
        <end position="22"/>
    </location>
</feature>
<dbReference type="InterPro" id="IPR002225">
    <property type="entry name" value="3Beta_OHSteriod_DH/Estase"/>
</dbReference>
<evidence type="ECO:0000256" key="1">
    <source>
        <dbReference type="ARBA" id="ARBA00023002"/>
    </source>
</evidence>
<dbReference type="GO" id="GO:0006696">
    <property type="term" value="P:ergosterol biosynthetic process"/>
    <property type="evidence" value="ECO:0007669"/>
    <property type="project" value="TreeGrafter"/>
</dbReference>
<comment type="similarity">
    <text evidence="2">Belongs to the NAD(P)-dependent epimerase/dehydratase family. Dihydroflavonol-4-reductase subfamily.</text>
</comment>
<reference evidence="5" key="1">
    <citation type="journal article" date="2023" name="Mol. Phylogenet. Evol.">
        <title>Genome-scale phylogeny and comparative genomics of the fungal order Sordariales.</title>
        <authorList>
            <person name="Hensen N."/>
            <person name="Bonometti L."/>
            <person name="Westerberg I."/>
            <person name="Brannstrom I.O."/>
            <person name="Guillou S."/>
            <person name="Cros-Aarteil S."/>
            <person name="Calhoun S."/>
            <person name="Haridas S."/>
            <person name="Kuo A."/>
            <person name="Mondo S."/>
            <person name="Pangilinan J."/>
            <person name="Riley R."/>
            <person name="LaButti K."/>
            <person name="Andreopoulos B."/>
            <person name="Lipzen A."/>
            <person name="Chen C."/>
            <person name="Yan M."/>
            <person name="Daum C."/>
            <person name="Ng V."/>
            <person name="Clum A."/>
            <person name="Steindorff A."/>
            <person name="Ohm R.A."/>
            <person name="Martin F."/>
            <person name="Silar P."/>
            <person name="Natvig D.O."/>
            <person name="Lalanne C."/>
            <person name="Gautier V."/>
            <person name="Ament-Velasquez S.L."/>
            <person name="Kruys A."/>
            <person name="Hutchinson M.I."/>
            <person name="Powell A.J."/>
            <person name="Barry K."/>
            <person name="Miller A.N."/>
            <person name="Grigoriev I.V."/>
            <person name="Debuchy R."/>
            <person name="Gladieux P."/>
            <person name="Hiltunen Thoren M."/>
            <person name="Johannesson H."/>
        </authorList>
    </citation>
    <scope>NUCLEOTIDE SEQUENCE</scope>
    <source>
        <strain evidence="5">CBS 731.68</strain>
    </source>
</reference>
<protein>
    <submittedName>
        <fullName evidence="5">NAD(P)-binding protein</fullName>
    </submittedName>
</protein>
<dbReference type="SUPFAM" id="SSF51735">
    <property type="entry name" value="NAD(P)-binding Rossmann-fold domains"/>
    <property type="match status" value="1"/>
</dbReference>
<dbReference type="Proteomes" id="UP001302602">
    <property type="component" value="Unassembled WGS sequence"/>
</dbReference>
<organism evidence="5 6">
    <name type="scientific">Parathielavia appendiculata</name>
    <dbReference type="NCBI Taxonomy" id="2587402"/>
    <lineage>
        <taxon>Eukaryota</taxon>
        <taxon>Fungi</taxon>
        <taxon>Dikarya</taxon>
        <taxon>Ascomycota</taxon>
        <taxon>Pezizomycotina</taxon>
        <taxon>Sordariomycetes</taxon>
        <taxon>Sordariomycetidae</taxon>
        <taxon>Sordariales</taxon>
        <taxon>Chaetomiaceae</taxon>
        <taxon>Parathielavia</taxon>
    </lineage>
</organism>
<sequence length="495" mass="54421">MFWAVTGAFAFIVLAWLWRINAAMQSVPESARQASPRRWTERELRDTYERLKQKPLDFVKLLPPRLDRRYVVVGGSGLVGGDIVLQLLQRGESPECIRVVDFVPLNRRDMIGKVAGCDFVKADISSRSSVDAAFSKPWPESVVKKPLTVFHTAAAVRPQERSLLIYHRISAVNRDGAVNVLKASRAAGADIFIATSSASVSIVPPKFWIWPWQRTPVNYLQIANERDFDASLRPHDRFFSNYAYSKAEAERAVCNANEPTFRTGTIRPGNPIYGQKTDPVLGIVLRMRDNVTWISHIVQNFVNSRNVALAHLQFEAALALPKGNPNNANPTTTTMPACAGRTFNVTDLGPPPSFADVYCAAQTLSATPVRVTQQNPIMLFLLAHAIEAWCLLLARLPFLTAWFGWREPSGPIHMLQPSVFSVSCHTLVDDSLARKSVAEGGIGYRGGCTTIEGICEQILEWNRENGKEGKAVEDVGGGVDGTVAKAALNTAGLAA</sequence>
<evidence type="ECO:0000256" key="2">
    <source>
        <dbReference type="ARBA" id="ARBA00023445"/>
    </source>
</evidence>
<dbReference type="PANTHER" id="PTHR10366">
    <property type="entry name" value="NAD DEPENDENT EPIMERASE/DEHYDRATASE"/>
    <property type="match status" value="1"/>
</dbReference>
<name>A0AAN6Z8T8_9PEZI</name>
<gene>
    <name evidence="5" type="ORF">N657DRAFT_652423</name>
</gene>
<dbReference type="AlphaFoldDB" id="A0AAN6Z8T8"/>
<keyword evidence="3" id="KW-0732">Signal</keyword>
<proteinExistence type="inferred from homology"/>
<evidence type="ECO:0000259" key="4">
    <source>
        <dbReference type="Pfam" id="PF01073"/>
    </source>
</evidence>
<dbReference type="PANTHER" id="PTHR10366:SF447">
    <property type="entry name" value="HYDROXYSTEROID DEHYDROGENASE_ISOMERASE FAMILY PROTEIN, PUTATIVE (AFU_ORTHOLOGUE AFUA_1G06450)-RELATED"/>
    <property type="match status" value="1"/>
</dbReference>
<feature type="chain" id="PRO_5042904935" evidence="3">
    <location>
        <begin position="23"/>
        <end position="495"/>
    </location>
</feature>
<keyword evidence="1" id="KW-0560">Oxidoreductase</keyword>
<keyword evidence="6" id="KW-1185">Reference proteome</keyword>
<dbReference type="InterPro" id="IPR036291">
    <property type="entry name" value="NAD(P)-bd_dom_sf"/>
</dbReference>
<dbReference type="Gene3D" id="3.40.50.720">
    <property type="entry name" value="NAD(P)-binding Rossmann-like Domain"/>
    <property type="match status" value="1"/>
</dbReference>
<dbReference type="InterPro" id="IPR050425">
    <property type="entry name" value="NAD(P)_dehydrat-like"/>
</dbReference>
<dbReference type="EMBL" id="MU853223">
    <property type="protein sequence ID" value="KAK4128858.1"/>
    <property type="molecule type" value="Genomic_DNA"/>
</dbReference>
<evidence type="ECO:0000256" key="3">
    <source>
        <dbReference type="SAM" id="SignalP"/>
    </source>
</evidence>
<evidence type="ECO:0000313" key="6">
    <source>
        <dbReference type="Proteomes" id="UP001302602"/>
    </source>
</evidence>
<dbReference type="RefSeq" id="XP_062652629.1">
    <property type="nucleotide sequence ID" value="XM_062794295.1"/>
</dbReference>
<reference evidence="5" key="2">
    <citation type="submission" date="2023-05" db="EMBL/GenBank/DDBJ databases">
        <authorList>
            <consortium name="Lawrence Berkeley National Laboratory"/>
            <person name="Steindorff A."/>
            <person name="Hensen N."/>
            <person name="Bonometti L."/>
            <person name="Westerberg I."/>
            <person name="Brannstrom I.O."/>
            <person name="Guillou S."/>
            <person name="Cros-Aarteil S."/>
            <person name="Calhoun S."/>
            <person name="Haridas S."/>
            <person name="Kuo A."/>
            <person name="Mondo S."/>
            <person name="Pangilinan J."/>
            <person name="Riley R."/>
            <person name="Labutti K."/>
            <person name="Andreopoulos B."/>
            <person name="Lipzen A."/>
            <person name="Chen C."/>
            <person name="Yanf M."/>
            <person name="Daum C."/>
            <person name="Ng V."/>
            <person name="Clum A."/>
            <person name="Ohm R."/>
            <person name="Martin F."/>
            <person name="Silar P."/>
            <person name="Natvig D."/>
            <person name="Lalanne C."/>
            <person name="Gautier V."/>
            <person name="Ament-Velasquez S.L."/>
            <person name="Kruys A."/>
            <person name="Hutchinson M.I."/>
            <person name="Powell A.J."/>
            <person name="Barry K."/>
            <person name="Miller A.N."/>
            <person name="Grigoriev I.V."/>
            <person name="Debuchy R."/>
            <person name="Gladieux P."/>
            <person name="Thoren M.H."/>
            <person name="Johannesson H."/>
        </authorList>
    </citation>
    <scope>NUCLEOTIDE SEQUENCE</scope>
    <source>
        <strain evidence="5">CBS 731.68</strain>
    </source>
</reference>
<dbReference type="Pfam" id="PF01073">
    <property type="entry name" value="3Beta_HSD"/>
    <property type="match status" value="1"/>
</dbReference>